<name>A0ABS3C995_9BACT</name>
<evidence type="ECO:0000259" key="7">
    <source>
        <dbReference type="PROSITE" id="PS51762"/>
    </source>
</evidence>
<dbReference type="Proteomes" id="UP000664317">
    <property type="component" value="Unassembled WGS sequence"/>
</dbReference>
<dbReference type="InterPro" id="IPR016287">
    <property type="entry name" value="Beta_agarase"/>
</dbReference>
<dbReference type="SUPFAM" id="SSF49899">
    <property type="entry name" value="Concanavalin A-like lectins/glucanases"/>
    <property type="match status" value="1"/>
</dbReference>
<protein>
    <submittedName>
        <fullName evidence="8">Family 16 glycosylhydrolase</fullName>
    </submittedName>
</protein>
<comment type="caution">
    <text evidence="8">The sequence shown here is derived from an EMBL/GenBank/DDBJ whole genome shotgun (WGS) entry which is preliminary data.</text>
</comment>
<feature type="region of interest" description="Disordered" evidence="5">
    <location>
        <begin position="27"/>
        <end position="64"/>
    </location>
</feature>
<dbReference type="Gene3D" id="2.60.120.200">
    <property type="match status" value="1"/>
</dbReference>
<feature type="region of interest" description="Disordered" evidence="5">
    <location>
        <begin position="304"/>
        <end position="325"/>
    </location>
</feature>
<dbReference type="Pfam" id="PF00722">
    <property type="entry name" value="Glyco_hydro_16"/>
    <property type="match status" value="1"/>
</dbReference>
<feature type="signal peptide" evidence="6">
    <location>
        <begin position="1"/>
        <end position="21"/>
    </location>
</feature>
<gene>
    <name evidence="8" type="ORF">J0A68_20640</name>
</gene>
<dbReference type="InterPro" id="IPR013320">
    <property type="entry name" value="ConA-like_dom_sf"/>
</dbReference>
<evidence type="ECO:0000313" key="9">
    <source>
        <dbReference type="Proteomes" id="UP000664317"/>
    </source>
</evidence>
<evidence type="ECO:0000313" key="8">
    <source>
        <dbReference type="EMBL" id="MBN7813375.1"/>
    </source>
</evidence>
<dbReference type="EMBL" id="JAFKCT010000012">
    <property type="protein sequence ID" value="MBN7813375.1"/>
    <property type="molecule type" value="Genomic_DNA"/>
</dbReference>
<keyword evidence="3" id="KW-0378">Hydrolase</keyword>
<feature type="domain" description="GH16" evidence="7">
    <location>
        <begin position="50"/>
        <end position="345"/>
    </location>
</feature>
<comment type="similarity">
    <text evidence="1">Belongs to the glycosyl hydrolase 16 family.</text>
</comment>
<reference evidence="8 9" key="1">
    <citation type="submission" date="2021-03" db="EMBL/GenBank/DDBJ databases">
        <title>novel species isolated from a fishpond in China.</title>
        <authorList>
            <person name="Lu H."/>
            <person name="Cai Z."/>
        </authorList>
    </citation>
    <scope>NUCLEOTIDE SEQUENCE [LARGE SCALE GENOMIC DNA]</scope>
    <source>
        <strain evidence="8 9">H41</strain>
    </source>
</reference>
<evidence type="ECO:0000256" key="3">
    <source>
        <dbReference type="ARBA" id="ARBA00022801"/>
    </source>
</evidence>
<dbReference type="PROSITE" id="PS51762">
    <property type="entry name" value="GH16_2"/>
    <property type="match status" value="1"/>
</dbReference>
<dbReference type="PROSITE" id="PS51257">
    <property type="entry name" value="PROKAR_LIPOPROTEIN"/>
    <property type="match status" value="1"/>
</dbReference>
<dbReference type="CDD" id="cd02178">
    <property type="entry name" value="GH16_beta_agarase"/>
    <property type="match status" value="1"/>
</dbReference>
<dbReference type="PIRSF" id="PIRSF001097">
    <property type="entry name" value="Agarase"/>
    <property type="match status" value="1"/>
</dbReference>
<organism evidence="8 9">
    <name type="scientific">Algoriphagus oliviformis</name>
    <dbReference type="NCBI Taxonomy" id="2811231"/>
    <lineage>
        <taxon>Bacteria</taxon>
        <taxon>Pseudomonadati</taxon>
        <taxon>Bacteroidota</taxon>
        <taxon>Cytophagia</taxon>
        <taxon>Cytophagales</taxon>
        <taxon>Cyclobacteriaceae</taxon>
        <taxon>Algoriphagus</taxon>
    </lineage>
</organism>
<dbReference type="InterPro" id="IPR000757">
    <property type="entry name" value="Beta-glucanase-like"/>
</dbReference>
<keyword evidence="2 6" id="KW-0732">Signal</keyword>
<sequence length="345" mass="39707">MKINWMNYLACILAVMLSAAACTETPTIDTDDDDVAEVPQDPPATSDQEKNWKDLPVPANPGENKKWEFQGLSDDFEYQAAAESKGESFSAKWEDFYHNAWTGPGLTEWRRDHSRVKDGQLQLFADRKPDSDKIYLGCITSKKRIIYPVYIEAKAKVMNSTLASDVWLLSPDDTQEIDILEAYGATYSESAQQGHTWYAERIHLSHHVFIRSPFQDYQPTDAGSWYRDGTTWNKEFHRFGVYWRDPWHLEYYIDGKLVRTVSGKDMIDPKFFTNAEQPGNTAKDTRTGLSKEMDIIINVEDQTWRSSPASGKQSDRYTPTDSELAKKEDHTFKVEWIRVYKPVGN</sequence>
<evidence type="ECO:0000256" key="6">
    <source>
        <dbReference type="SAM" id="SignalP"/>
    </source>
</evidence>
<proteinExistence type="inferred from homology"/>
<dbReference type="RefSeq" id="WP_206580148.1">
    <property type="nucleotide sequence ID" value="NZ_JAFKCT010000012.1"/>
</dbReference>
<evidence type="ECO:0000256" key="4">
    <source>
        <dbReference type="ARBA" id="ARBA00023295"/>
    </source>
</evidence>
<feature type="compositionally biased region" description="Polar residues" evidence="5">
    <location>
        <begin position="304"/>
        <end position="321"/>
    </location>
</feature>
<evidence type="ECO:0000256" key="5">
    <source>
        <dbReference type="SAM" id="MobiDB-lite"/>
    </source>
</evidence>
<feature type="chain" id="PRO_5045879717" evidence="6">
    <location>
        <begin position="22"/>
        <end position="345"/>
    </location>
</feature>
<keyword evidence="9" id="KW-1185">Reference proteome</keyword>
<keyword evidence="4" id="KW-0326">Glycosidase</keyword>
<evidence type="ECO:0000256" key="2">
    <source>
        <dbReference type="ARBA" id="ARBA00022729"/>
    </source>
</evidence>
<accession>A0ABS3C995</accession>
<evidence type="ECO:0000256" key="1">
    <source>
        <dbReference type="ARBA" id="ARBA00006865"/>
    </source>
</evidence>